<reference evidence="2 3" key="1">
    <citation type="journal article" date="2014" name="Gene">
        <title>A comparative genomic analysis of the alkalitolerant soil bacterium Bacillus lehensis G1.</title>
        <authorList>
            <person name="Noor Y.M."/>
            <person name="Samsulrizal N.H."/>
            <person name="Jema'on N.A."/>
            <person name="Low K.O."/>
            <person name="Ramli A.N."/>
            <person name="Alias N.I."/>
            <person name="Damis S.I."/>
            <person name="Fuzi S.F."/>
            <person name="Isa M.N."/>
            <person name="Murad A.M."/>
            <person name="Raih M.F."/>
            <person name="Bakar F.D."/>
            <person name="Najimudin N."/>
            <person name="Mahadi N.M."/>
            <person name="Illias R.M."/>
        </authorList>
    </citation>
    <scope>NUCLEOTIDE SEQUENCE [LARGE SCALE GENOMIC DNA]</scope>
    <source>
        <strain evidence="2 3">G1</strain>
    </source>
</reference>
<evidence type="ECO:0000256" key="1">
    <source>
        <dbReference type="SAM" id="Phobius"/>
    </source>
</evidence>
<dbReference type="KEGG" id="ble:BleG1_2885"/>
<organism evidence="2 3">
    <name type="scientific">Shouchella lehensis G1</name>
    <dbReference type="NCBI Taxonomy" id="1246626"/>
    <lineage>
        <taxon>Bacteria</taxon>
        <taxon>Bacillati</taxon>
        <taxon>Bacillota</taxon>
        <taxon>Bacilli</taxon>
        <taxon>Bacillales</taxon>
        <taxon>Bacillaceae</taxon>
        <taxon>Shouchella</taxon>
    </lineage>
</organism>
<dbReference type="HOGENOM" id="CLU_2894560_0_0_9"/>
<protein>
    <submittedName>
        <fullName evidence="2">Uncharacterized protein</fullName>
    </submittedName>
</protein>
<keyword evidence="1" id="KW-0812">Transmembrane</keyword>
<gene>
    <name evidence="2" type="ORF">BleG1_2885</name>
</gene>
<keyword evidence="3" id="KW-1185">Reference proteome</keyword>
<feature type="transmembrane region" description="Helical" evidence="1">
    <location>
        <begin position="14"/>
        <end position="35"/>
    </location>
</feature>
<proteinExistence type="predicted"/>
<feature type="transmembrane region" description="Helical" evidence="1">
    <location>
        <begin position="41"/>
        <end position="61"/>
    </location>
</feature>
<dbReference type="STRING" id="1246626.BleG1_2885"/>
<accession>A0A060M5U1</accession>
<dbReference type="AlphaFoldDB" id="A0A060M5U1"/>
<name>A0A060M5U1_9BACI</name>
<dbReference type="EMBL" id="CP003923">
    <property type="protein sequence ID" value="AIC95449.1"/>
    <property type="molecule type" value="Genomic_DNA"/>
</dbReference>
<dbReference type="Proteomes" id="UP000027142">
    <property type="component" value="Chromosome"/>
</dbReference>
<sequence>MSEKKEKKKWFKKFMALLYLMLNDIFFLIGAAFILVATYRYSVNIGLMLTGVFFMLYSYLLSKQRR</sequence>
<evidence type="ECO:0000313" key="3">
    <source>
        <dbReference type="Proteomes" id="UP000027142"/>
    </source>
</evidence>
<dbReference type="PATRIC" id="fig|1246626.3.peg.2873"/>
<evidence type="ECO:0000313" key="2">
    <source>
        <dbReference type="EMBL" id="AIC95449.1"/>
    </source>
</evidence>
<dbReference type="eggNOG" id="ENOG5030EGM">
    <property type="taxonomic scope" value="Bacteria"/>
</dbReference>
<keyword evidence="1" id="KW-0472">Membrane</keyword>
<keyword evidence="1" id="KW-1133">Transmembrane helix</keyword>
<dbReference type="RefSeq" id="WP_038482297.1">
    <property type="nucleotide sequence ID" value="NZ_CP003923.1"/>
</dbReference>
<dbReference type="OrthoDB" id="2943278at2"/>